<sequence length="122" mass="14089">MGTTARKQAIISALTDFKEESLARFGPPPMSADLISRIIGEPEKIRSIYKTLREMSKSGILTSEKTKKEFIFTRDGKKLLQIRKCTVYWNTRTIEIDRVQATLWNRSQDKKQPTDIKEPTNQ</sequence>
<dbReference type="EMBL" id="JAJAXM010000062">
    <property type="protein sequence ID" value="MCG9027425.1"/>
    <property type="molecule type" value="Genomic_DNA"/>
</dbReference>
<dbReference type="RefSeq" id="WP_239873419.1">
    <property type="nucleotide sequence ID" value="NZ_JAJAWN010000003.1"/>
</dbReference>
<accession>A0ABD4SUL3</accession>
<dbReference type="AlphaFoldDB" id="A0ABD4SUL3"/>
<gene>
    <name evidence="1" type="ORF">LH440_16285</name>
</gene>
<comment type="caution">
    <text evidence="1">The sequence shown here is derived from an EMBL/GenBank/DDBJ whole genome shotgun (WGS) entry which is preliminary data.</text>
</comment>
<organism evidence="1 2">
    <name type="scientific">Laribacter hongkongensis</name>
    <dbReference type="NCBI Taxonomy" id="168471"/>
    <lineage>
        <taxon>Bacteria</taxon>
        <taxon>Pseudomonadati</taxon>
        <taxon>Pseudomonadota</taxon>
        <taxon>Betaproteobacteria</taxon>
        <taxon>Neisseriales</taxon>
        <taxon>Aquaspirillaceae</taxon>
        <taxon>Laribacter</taxon>
    </lineage>
</organism>
<protein>
    <submittedName>
        <fullName evidence="1">DUF190 domain-containing protein</fullName>
    </submittedName>
</protein>
<name>A0ABD4SUL3_9NEIS</name>
<evidence type="ECO:0000313" key="2">
    <source>
        <dbReference type="Proteomes" id="UP001200247"/>
    </source>
</evidence>
<proteinExistence type="predicted"/>
<dbReference type="Proteomes" id="UP001200247">
    <property type="component" value="Unassembled WGS sequence"/>
</dbReference>
<evidence type="ECO:0000313" key="1">
    <source>
        <dbReference type="EMBL" id="MCG9027425.1"/>
    </source>
</evidence>
<reference evidence="1 2" key="1">
    <citation type="submission" date="2021-10" db="EMBL/GenBank/DDBJ databases">
        <title>Whole-genome sequencing analysis of Laribacter hongkongensis: virulence gene profiles, carbohydrate-active enzyme prediction, and antimicrobial resistance characterization.</title>
        <authorList>
            <person name="Yuan P."/>
            <person name="Zhan Y."/>
            <person name="Chen D."/>
        </authorList>
    </citation>
    <scope>NUCLEOTIDE SEQUENCE [LARGE SCALE GENOMIC DNA]</scope>
    <source>
        <strain evidence="1 2">W67</strain>
    </source>
</reference>